<protein>
    <submittedName>
        <fullName evidence="1">Uncharacterized protein</fullName>
    </submittedName>
</protein>
<evidence type="ECO:0000313" key="2">
    <source>
        <dbReference type="Proteomes" id="UP001159405"/>
    </source>
</evidence>
<feature type="non-terminal residue" evidence="1">
    <location>
        <position position="107"/>
    </location>
</feature>
<keyword evidence="2" id="KW-1185">Reference proteome</keyword>
<reference evidence="1 2" key="1">
    <citation type="submission" date="2022-05" db="EMBL/GenBank/DDBJ databases">
        <authorList>
            <consortium name="Genoscope - CEA"/>
            <person name="William W."/>
        </authorList>
    </citation>
    <scope>NUCLEOTIDE SEQUENCE [LARGE SCALE GENOMIC DNA]</scope>
</reference>
<evidence type="ECO:0000313" key="1">
    <source>
        <dbReference type="EMBL" id="CAH3190706.1"/>
    </source>
</evidence>
<accession>A0ABN8SIG9</accession>
<sequence length="107" mass="11714">MTSPNAEKSEAIKKADEVGQVMCNLIAPSDGDKLFQAVVSQYKGESGDEGLQVLVAETQIVRIYASRFTAGELKEIHRPFEKVSHRQIKKARTQANIEGLGLSGKKI</sequence>
<dbReference type="EMBL" id="CALNXK010000906">
    <property type="protein sequence ID" value="CAH3190706.1"/>
    <property type="molecule type" value="Genomic_DNA"/>
</dbReference>
<gene>
    <name evidence="1" type="ORF">PLOB_00048483</name>
</gene>
<proteinExistence type="predicted"/>
<dbReference type="Proteomes" id="UP001159405">
    <property type="component" value="Unassembled WGS sequence"/>
</dbReference>
<organism evidence="1 2">
    <name type="scientific">Porites lobata</name>
    <dbReference type="NCBI Taxonomy" id="104759"/>
    <lineage>
        <taxon>Eukaryota</taxon>
        <taxon>Metazoa</taxon>
        <taxon>Cnidaria</taxon>
        <taxon>Anthozoa</taxon>
        <taxon>Hexacorallia</taxon>
        <taxon>Scleractinia</taxon>
        <taxon>Fungiina</taxon>
        <taxon>Poritidae</taxon>
        <taxon>Porites</taxon>
    </lineage>
</organism>
<comment type="caution">
    <text evidence="1">The sequence shown here is derived from an EMBL/GenBank/DDBJ whole genome shotgun (WGS) entry which is preliminary data.</text>
</comment>
<name>A0ABN8SIG9_9CNID</name>